<organism evidence="1 2">
    <name type="scientific">Ruminococcus albus</name>
    <dbReference type="NCBI Taxonomy" id="1264"/>
    <lineage>
        <taxon>Bacteria</taxon>
        <taxon>Bacillati</taxon>
        <taxon>Bacillota</taxon>
        <taxon>Clostridia</taxon>
        <taxon>Eubacteriales</taxon>
        <taxon>Oscillospiraceae</taxon>
        <taxon>Ruminococcus</taxon>
    </lineage>
</organism>
<gene>
    <name evidence="1" type="ORF">SAMN02910406_03375</name>
</gene>
<protein>
    <submittedName>
        <fullName evidence="1">Uncharacterized protein</fullName>
    </submittedName>
</protein>
<dbReference type="EMBL" id="FOKQ01000046">
    <property type="protein sequence ID" value="SFD20208.1"/>
    <property type="molecule type" value="Genomic_DNA"/>
</dbReference>
<reference evidence="1 2" key="1">
    <citation type="submission" date="2016-10" db="EMBL/GenBank/DDBJ databases">
        <authorList>
            <person name="de Groot N.N."/>
        </authorList>
    </citation>
    <scope>NUCLEOTIDE SEQUENCE [LARGE SCALE GENOMIC DNA]</scope>
    <source>
        <strain evidence="1 2">AR67</strain>
    </source>
</reference>
<sequence length="298" mass="31208">MYAWFTMNKSVEVKGMQLKAEAKKGILINEMAGASDGTWSAEALAGQSSAIALRPALTLDLTNWWHTNCKITSNESGAGTGDTTNTVALDTGVYYSDIMPDATGITAADTTAIADTNAARTVYYSDGVGGNANTHDDGEGYYILYKYYIKTSGNTALNVTAGNLKAVVKATKINNDTENISTDLDKAMRVGIKVSGDTKTTIFAPCDGADGGYNVTQNVGGTAHSAVTPVRATATGTATDATSINTATVTLPAVTASGLEVDVYVWFEGDDTNCKSYNLTAILDSYQIDIVFSDADLG</sequence>
<evidence type="ECO:0000313" key="1">
    <source>
        <dbReference type="EMBL" id="SFD20208.1"/>
    </source>
</evidence>
<proteinExistence type="predicted"/>
<evidence type="ECO:0000313" key="2">
    <source>
        <dbReference type="Proteomes" id="UP000182192"/>
    </source>
</evidence>
<name>A0A1I1QK51_RUMAL</name>
<dbReference type="Proteomes" id="UP000182192">
    <property type="component" value="Unassembled WGS sequence"/>
</dbReference>
<accession>A0A1I1QK51</accession>
<dbReference type="AlphaFoldDB" id="A0A1I1QK51"/>